<feature type="region of interest" description="Disordered" evidence="1">
    <location>
        <begin position="76"/>
        <end position="111"/>
    </location>
</feature>
<gene>
    <name evidence="2" type="ORF">Vretimale_2807</name>
</gene>
<organism evidence="2 3">
    <name type="scientific">Volvox reticuliferus</name>
    <dbReference type="NCBI Taxonomy" id="1737510"/>
    <lineage>
        <taxon>Eukaryota</taxon>
        <taxon>Viridiplantae</taxon>
        <taxon>Chlorophyta</taxon>
        <taxon>core chlorophytes</taxon>
        <taxon>Chlorophyceae</taxon>
        <taxon>CS clade</taxon>
        <taxon>Chlamydomonadales</taxon>
        <taxon>Volvocaceae</taxon>
        <taxon>Volvox</taxon>
    </lineage>
</organism>
<sequence>MIVPGRAKSLRCFSPGASVQVISRALHTHNYRKDVAETGGLRDRNPSDILGKAQDSLYTSKTGLRRLLGGSSNKEIAVSSTVPEEPETLEISEPSRQFSSTEGVATRVAKTRRSSMTTYTVNLGGAVGIQAEREVRRLAGLTTAFARPSGPGDTPTIAHATSFDAIEEMACPGAGTNPGDESDIDGSCQYRPASSALFGGSIRIGTAAGGGRGPVRAAFGAAGSTASGDSCQVSGCGDSPGLRHSVELADVTSMPSTTSLTFATSDNRGALHAATARPVQALTLPHAFVCPASAAAAAAAAASGSGGNTSNAGSLPVSPVTSISGSQLLGHLGLMRDRKTPRHNTVDSFSPPSSLGGSISTGTPGCGGGVTTAASTVSVLSGGVPLPISVLKLPNLPATPGKGHSSTQIGPNQSLFTPTGCGGGGAAPSCDSRPGSSRLAQGRGATTNILVVPDRRISVENIELGAGIITGGGGAMARAGAECAGPGGGRWFQQDTEDIEALLAGNEELLERLMSAGYTSGTGTGTGTGNAVGGRPSQSTGDGSSPPGEPGLLLPRLADAASDRATAQLQELWRVQANVEDQLNRDRQALATGRTRRASVLEDVAGQHQPRWQVSYNVEGPANHGKLGVVDASRRSELDRAHLVKLVKEQKAAPPAIPAAAVSPVVARARRLSTVMVA</sequence>
<accession>A0A8J4D7W6</accession>
<reference evidence="2" key="1">
    <citation type="journal article" date="2021" name="Proc. Natl. Acad. Sci. U.S.A.">
        <title>Three genomes in the algal genus Volvox reveal the fate of a haploid sex-determining region after a transition to homothallism.</title>
        <authorList>
            <person name="Yamamoto K."/>
            <person name="Hamaji T."/>
            <person name="Kawai-Toyooka H."/>
            <person name="Matsuzaki R."/>
            <person name="Takahashi F."/>
            <person name="Nishimura Y."/>
            <person name="Kawachi M."/>
            <person name="Noguchi H."/>
            <person name="Minakuchi Y."/>
            <person name="Umen J.G."/>
            <person name="Toyoda A."/>
            <person name="Nozaki H."/>
        </authorList>
    </citation>
    <scope>NUCLEOTIDE SEQUENCE</scope>
    <source>
        <strain evidence="2">NIES-3785</strain>
    </source>
</reference>
<evidence type="ECO:0000313" key="2">
    <source>
        <dbReference type="EMBL" id="GIL97332.1"/>
    </source>
</evidence>
<evidence type="ECO:0000256" key="1">
    <source>
        <dbReference type="SAM" id="MobiDB-lite"/>
    </source>
</evidence>
<feature type="region of interest" description="Disordered" evidence="1">
    <location>
        <begin position="517"/>
        <end position="554"/>
    </location>
</feature>
<feature type="region of interest" description="Disordered" evidence="1">
    <location>
        <begin position="399"/>
        <end position="441"/>
    </location>
</feature>
<feature type="compositionally biased region" description="Low complexity" evidence="1">
    <location>
        <begin position="539"/>
        <end position="554"/>
    </location>
</feature>
<evidence type="ECO:0000313" key="3">
    <source>
        <dbReference type="Proteomes" id="UP000722791"/>
    </source>
</evidence>
<dbReference type="AlphaFoldDB" id="A0A8J4D7W6"/>
<dbReference type="Proteomes" id="UP000722791">
    <property type="component" value="Unassembled WGS sequence"/>
</dbReference>
<dbReference type="EMBL" id="BNCQ01000004">
    <property type="protein sequence ID" value="GIL97332.1"/>
    <property type="molecule type" value="Genomic_DNA"/>
</dbReference>
<feature type="compositionally biased region" description="Polar residues" evidence="1">
    <location>
        <begin position="94"/>
        <end position="103"/>
    </location>
</feature>
<name>A0A8J4D7W6_9CHLO</name>
<feature type="compositionally biased region" description="Polar residues" evidence="1">
    <location>
        <begin position="404"/>
        <end position="416"/>
    </location>
</feature>
<protein>
    <submittedName>
        <fullName evidence="2">Uncharacterized protein</fullName>
    </submittedName>
</protein>
<proteinExistence type="predicted"/>
<feature type="compositionally biased region" description="Gly residues" evidence="1">
    <location>
        <begin position="520"/>
        <end position="532"/>
    </location>
</feature>
<comment type="caution">
    <text evidence="2">The sequence shown here is derived from an EMBL/GenBank/DDBJ whole genome shotgun (WGS) entry which is preliminary data.</text>
</comment>